<accession>A0ABD3S0K1</accession>
<evidence type="ECO:0000313" key="2">
    <source>
        <dbReference type="EMBL" id="KAL3818014.1"/>
    </source>
</evidence>
<dbReference type="Gene3D" id="2.40.160.200">
    <property type="entry name" value="LURP1-related"/>
    <property type="match status" value="1"/>
</dbReference>
<dbReference type="InterPro" id="IPR025659">
    <property type="entry name" value="Tubby-like_C"/>
</dbReference>
<dbReference type="SUPFAM" id="SSF54518">
    <property type="entry name" value="Tubby C-terminal domain-like"/>
    <property type="match status" value="1"/>
</dbReference>
<name>A0ABD3S0K1_9LAMI</name>
<comment type="caution">
    <text evidence="2">The sequence shown here is derived from an EMBL/GenBank/DDBJ whole genome shotgun (WGS) entry which is preliminary data.</text>
</comment>
<protein>
    <submittedName>
        <fullName evidence="2">Uncharacterized protein</fullName>
    </submittedName>
</protein>
<keyword evidence="3" id="KW-1185">Reference proteome</keyword>
<dbReference type="Pfam" id="PF04525">
    <property type="entry name" value="LOR"/>
    <property type="match status" value="1"/>
</dbReference>
<dbReference type="EMBL" id="JBJXBP010000007">
    <property type="protein sequence ID" value="KAL3818014.1"/>
    <property type="molecule type" value="Genomic_DNA"/>
</dbReference>
<dbReference type="AlphaFoldDB" id="A0ABD3S0K1"/>
<sequence>MFFMKSTSRTVHNYREDQEKEKKNCSEETAESTCLTVWRKSLIFNCNGFTVIGSDGNLFYRVDNYTARPDQIILMDGSGNSIFTICRSKKLKLLRNYWLVYEGEVDNKYCKNSTETQPIFCVRKKLNFMQTKLNVLLAHVYIGTLSDHKRCTYMVEGSYVHRSCKILDESGRVVAEIKKKEAIAEGVSFGLEYMNYELENSGMS</sequence>
<dbReference type="InterPro" id="IPR038595">
    <property type="entry name" value="LOR_sf"/>
</dbReference>
<dbReference type="Proteomes" id="UP001634393">
    <property type="component" value="Unassembled WGS sequence"/>
</dbReference>
<dbReference type="PANTHER" id="PTHR31087:SF14">
    <property type="entry name" value="PROTEIN LURP-ONE-RELATED 17"/>
    <property type="match status" value="1"/>
</dbReference>
<comment type="similarity">
    <text evidence="1">Belongs to the LOR family.</text>
</comment>
<dbReference type="InterPro" id="IPR007612">
    <property type="entry name" value="LOR"/>
</dbReference>
<reference evidence="2 3" key="1">
    <citation type="submission" date="2024-12" db="EMBL/GenBank/DDBJ databases">
        <title>The unique morphological basis and parallel evolutionary history of personate flowers in Penstemon.</title>
        <authorList>
            <person name="Depatie T.H."/>
            <person name="Wessinger C.A."/>
        </authorList>
    </citation>
    <scope>NUCLEOTIDE SEQUENCE [LARGE SCALE GENOMIC DNA]</scope>
    <source>
        <strain evidence="2">WTNN_2</strain>
        <tissue evidence="2">Leaf</tissue>
    </source>
</reference>
<dbReference type="PANTHER" id="PTHR31087">
    <property type="match status" value="1"/>
</dbReference>
<proteinExistence type="inferred from homology"/>
<organism evidence="2 3">
    <name type="scientific">Penstemon smallii</name>
    <dbReference type="NCBI Taxonomy" id="265156"/>
    <lineage>
        <taxon>Eukaryota</taxon>
        <taxon>Viridiplantae</taxon>
        <taxon>Streptophyta</taxon>
        <taxon>Embryophyta</taxon>
        <taxon>Tracheophyta</taxon>
        <taxon>Spermatophyta</taxon>
        <taxon>Magnoliopsida</taxon>
        <taxon>eudicotyledons</taxon>
        <taxon>Gunneridae</taxon>
        <taxon>Pentapetalae</taxon>
        <taxon>asterids</taxon>
        <taxon>lamiids</taxon>
        <taxon>Lamiales</taxon>
        <taxon>Plantaginaceae</taxon>
        <taxon>Cheloneae</taxon>
        <taxon>Penstemon</taxon>
    </lineage>
</organism>
<gene>
    <name evidence="2" type="ORF">ACJIZ3_003919</name>
</gene>
<evidence type="ECO:0000313" key="3">
    <source>
        <dbReference type="Proteomes" id="UP001634393"/>
    </source>
</evidence>
<evidence type="ECO:0000256" key="1">
    <source>
        <dbReference type="ARBA" id="ARBA00005437"/>
    </source>
</evidence>